<name>A0A127VKD7_9SPHI</name>
<evidence type="ECO:0000313" key="3">
    <source>
        <dbReference type="Proteomes" id="UP000071561"/>
    </source>
</evidence>
<dbReference type="RefSeq" id="WP_068406499.1">
    <property type="nucleotide sequence ID" value="NZ_CP014504.1"/>
</dbReference>
<organism evidence="2 3">
    <name type="scientific">Pedobacter cryoconitis</name>
    <dbReference type="NCBI Taxonomy" id="188932"/>
    <lineage>
        <taxon>Bacteria</taxon>
        <taxon>Pseudomonadati</taxon>
        <taxon>Bacteroidota</taxon>
        <taxon>Sphingobacteriia</taxon>
        <taxon>Sphingobacteriales</taxon>
        <taxon>Sphingobacteriaceae</taxon>
        <taxon>Pedobacter</taxon>
    </lineage>
</organism>
<feature type="region of interest" description="Disordered" evidence="1">
    <location>
        <begin position="52"/>
        <end position="74"/>
    </location>
</feature>
<dbReference type="OrthoDB" id="800076at2"/>
<protein>
    <submittedName>
        <fullName evidence="2">Uncharacterized protein</fullName>
    </submittedName>
</protein>
<reference evidence="2 3" key="1">
    <citation type="submission" date="2016-03" db="EMBL/GenBank/DDBJ databases">
        <title>Complete genome sequence of Pedobacter cryoconitis PAMC 27485.</title>
        <authorList>
            <person name="Lee J."/>
            <person name="Kim O.-S."/>
        </authorList>
    </citation>
    <scope>NUCLEOTIDE SEQUENCE [LARGE SCALE GENOMIC DNA]</scope>
    <source>
        <strain evidence="2 3">PAMC 27485</strain>
    </source>
</reference>
<accession>A0A127VKD7</accession>
<proteinExistence type="predicted"/>
<dbReference type="EMBL" id="CP014504">
    <property type="protein sequence ID" value="AMQ01760.1"/>
    <property type="molecule type" value="Genomic_DNA"/>
</dbReference>
<evidence type="ECO:0000256" key="1">
    <source>
        <dbReference type="SAM" id="MobiDB-lite"/>
    </source>
</evidence>
<gene>
    <name evidence="2" type="ORF">AY601_4941</name>
</gene>
<feature type="compositionally biased region" description="Basic and acidic residues" evidence="1">
    <location>
        <begin position="62"/>
        <end position="74"/>
    </location>
</feature>
<dbReference type="KEGG" id="pcm:AY601_4941"/>
<dbReference type="Proteomes" id="UP000071561">
    <property type="component" value="Chromosome"/>
</dbReference>
<feature type="region of interest" description="Disordered" evidence="1">
    <location>
        <begin position="1"/>
        <end position="36"/>
    </location>
</feature>
<keyword evidence="3" id="KW-1185">Reference proteome</keyword>
<dbReference type="PATRIC" id="fig|188932.3.peg.5121"/>
<dbReference type="AlphaFoldDB" id="A0A127VKD7"/>
<feature type="compositionally biased region" description="Low complexity" evidence="1">
    <location>
        <begin position="1"/>
        <end position="11"/>
    </location>
</feature>
<sequence length="74" mass="8214">MIITENNTPYNNEEEEDDQLSQQDVQSDGIDAIPPSETDTLATEIENLKQADKSSEAAYTLDADRGIAPKKEEE</sequence>
<evidence type="ECO:0000313" key="2">
    <source>
        <dbReference type="EMBL" id="AMQ01760.1"/>
    </source>
</evidence>